<dbReference type="AlphaFoldDB" id="A0AAW1PMF7"/>
<name>A0AAW1PMF7_9CHLO</name>
<evidence type="ECO:0000313" key="3">
    <source>
        <dbReference type="Proteomes" id="UP001465755"/>
    </source>
</evidence>
<accession>A0AAW1PMF7</accession>
<evidence type="ECO:0000313" key="2">
    <source>
        <dbReference type="EMBL" id="KAK9809788.1"/>
    </source>
</evidence>
<dbReference type="EMBL" id="JALJOQ010000016">
    <property type="protein sequence ID" value="KAK9809788.1"/>
    <property type="molecule type" value="Genomic_DNA"/>
</dbReference>
<dbReference type="Proteomes" id="UP001465755">
    <property type="component" value="Unassembled WGS sequence"/>
</dbReference>
<proteinExistence type="predicted"/>
<protein>
    <submittedName>
        <fullName evidence="2">Uncharacterized protein</fullName>
    </submittedName>
</protein>
<sequence>MVTERKAEIVRLRSLMAAVDEHAGAQEPESTSTALPAPGSLQAPEQQPPDAVSKSMRKTLFTERQCELLAYEYLNLKHRAAGARVPQAEELRGHTWPQLKGKGNHIMSTTRALLAAYSEEELAAWHACSATATVQECEVFFARARNANGQPVQFDAQVLRSSSVFMAAKGSIQAEEQAHQSKGELWAKSMVLN</sequence>
<evidence type="ECO:0000256" key="1">
    <source>
        <dbReference type="SAM" id="MobiDB-lite"/>
    </source>
</evidence>
<gene>
    <name evidence="2" type="ORF">WJX73_006643</name>
</gene>
<organism evidence="2 3">
    <name type="scientific">Symbiochloris irregularis</name>
    <dbReference type="NCBI Taxonomy" id="706552"/>
    <lineage>
        <taxon>Eukaryota</taxon>
        <taxon>Viridiplantae</taxon>
        <taxon>Chlorophyta</taxon>
        <taxon>core chlorophytes</taxon>
        <taxon>Trebouxiophyceae</taxon>
        <taxon>Trebouxiales</taxon>
        <taxon>Trebouxiaceae</taxon>
        <taxon>Symbiochloris</taxon>
    </lineage>
</organism>
<keyword evidence="3" id="KW-1185">Reference proteome</keyword>
<feature type="region of interest" description="Disordered" evidence="1">
    <location>
        <begin position="21"/>
        <end position="54"/>
    </location>
</feature>
<reference evidence="2 3" key="1">
    <citation type="journal article" date="2024" name="Nat. Commun.">
        <title>Phylogenomics reveals the evolutionary origins of lichenization in chlorophyte algae.</title>
        <authorList>
            <person name="Puginier C."/>
            <person name="Libourel C."/>
            <person name="Otte J."/>
            <person name="Skaloud P."/>
            <person name="Haon M."/>
            <person name="Grisel S."/>
            <person name="Petersen M."/>
            <person name="Berrin J.G."/>
            <person name="Delaux P.M."/>
            <person name="Dal Grande F."/>
            <person name="Keller J."/>
        </authorList>
    </citation>
    <scope>NUCLEOTIDE SEQUENCE [LARGE SCALE GENOMIC DNA]</scope>
    <source>
        <strain evidence="2 3">SAG 2036</strain>
    </source>
</reference>
<comment type="caution">
    <text evidence="2">The sequence shown here is derived from an EMBL/GenBank/DDBJ whole genome shotgun (WGS) entry which is preliminary data.</text>
</comment>